<evidence type="ECO:0000313" key="2">
    <source>
        <dbReference type="EMBL" id="TDQ07717.1"/>
    </source>
</evidence>
<keyword evidence="3" id="KW-1185">Reference proteome</keyword>
<dbReference type="AlphaFoldDB" id="A0A4R6SVC8"/>
<protein>
    <submittedName>
        <fullName evidence="2">Uncharacterized protein</fullName>
    </submittedName>
</protein>
<comment type="caution">
    <text evidence="2">The sequence shown here is derived from an EMBL/GenBank/DDBJ whole genome shotgun (WGS) entry which is preliminary data.</text>
</comment>
<reference evidence="2 3" key="1">
    <citation type="submission" date="2019-03" db="EMBL/GenBank/DDBJ databases">
        <title>Genomic Encyclopedia of Archaeal and Bacterial Type Strains, Phase II (KMG-II): from individual species to whole genera.</title>
        <authorList>
            <person name="Goeker M."/>
        </authorList>
    </citation>
    <scope>NUCLEOTIDE SEQUENCE [LARGE SCALE GENOMIC DNA]</scope>
    <source>
        <strain evidence="2 3">DSM 19035</strain>
    </source>
</reference>
<gene>
    <name evidence="2" type="ORF">ATK78_3846</name>
</gene>
<proteinExistence type="predicted"/>
<evidence type="ECO:0000256" key="1">
    <source>
        <dbReference type="SAM" id="MobiDB-lite"/>
    </source>
</evidence>
<name>A0A4R6SVC8_9SPHI</name>
<evidence type="ECO:0000313" key="3">
    <source>
        <dbReference type="Proteomes" id="UP000295620"/>
    </source>
</evidence>
<sequence length="50" mass="5848">MKLKMNKNRKLGKEKSGQDPGNMRAFINEVNRLAILLPKTINYLNEIKIY</sequence>
<feature type="compositionally biased region" description="Basic residues" evidence="1">
    <location>
        <begin position="1"/>
        <end position="10"/>
    </location>
</feature>
<dbReference type="Proteomes" id="UP000295620">
    <property type="component" value="Unassembled WGS sequence"/>
</dbReference>
<dbReference type="EMBL" id="SNYC01000006">
    <property type="protein sequence ID" value="TDQ07717.1"/>
    <property type="molecule type" value="Genomic_DNA"/>
</dbReference>
<organism evidence="2 3">
    <name type="scientific">Pedobacter metabolipauper</name>
    <dbReference type="NCBI Taxonomy" id="425513"/>
    <lineage>
        <taxon>Bacteria</taxon>
        <taxon>Pseudomonadati</taxon>
        <taxon>Bacteroidota</taxon>
        <taxon>Sphingobacteriia</taxon>
        <taxon>Sphingobacteriales</taxon>
        <taxon>Sphingobacteriaceae</taxon>
        <taxon>Pedobacter</taxon>
    </lineage>
</organism>
<accession>A0A4R6SVC8</accession>
<feature type="region of interest" description="Disordered" evidence="1">
    <location>
        <begin position="1"/>
        <end position="22"/>
    </location>
</feature>